<evidence type="ECO:0000259" key="2">
    <source>
        <dbReference type="Pfam" id="PF00561"/>
    </source>
</evidence>
<dbReference type="InterPro" id="IPR050266">
    <property type="entry name" value="AB_hydrolase_sf"/>
</dbReference>
<dbReference type="InterPro" id="IPR000073">
    <property type="entry name" value="AB_hydrolase_1"/>
</dbReference>
<proteinExistence type="predicted"/>
<accession>A0A6L6QBX5</accession>
<organism evidence="3 4">
    <name type="scientific">Massilia eburnea</name>
    <dbReference type="NCBI Taxonomy" id="1776165"/>
    <lineage>
        <taxon>Bacteria</taxon>
        <taxon>Pseudomonadati</taxon>
        <taxon>Pseudomonadota</taxon>
        <taxon>Betaproteobacteria</taxon>
        <taxon>Burkholderiales</taxon>
        <taxon>Oxalobacteraceae</taxon>
        <taxon>Telluria group</taxon>
        <taxon>Massilia</taxon>
    </lineage>
</organism>
<sequence length="280" mass="30796">METLMPLPRHTLAALAALLTCAQAHSQATLQDVAGHKFEVQKIAKPAAPATVIFENGSRNTLDKWAKVIPLLAKDATVFAYNRPGYGKSDKPVTPRDGKTIVEELRLLLKQQGLQPPYVLVGHSLGGLYMQMYARSYPHEVKGVVLVDALYPGVIKKPEEFPLMARWAKYMFMNAAMEAEVDQIYSTGQAMMNLPWDDNIPMVRLINVPKSPGAVAIDLGVANNDEKTRNLVMAMYPKACKVIVDSDHQMQLASPEVVADAIRDVIGAHDAKHQPALRCS</sequence>
<gene>
    <name evidence="3" type="ORF">GM658_01610</name>
</gene>
<protein>
    <submittedName>
        <fullName evidence="3">Alpha/beta fold hydrolase</fullName>
    </submittedName>
</protein>
<dbReference type="Gene3D" id="3.40.50.1820">
    <property type="entry name" value="alpha/beta hydrolase"/>
    <property type="match status" value="1"/>
</dbReference>
<comment type="caution">
    <text evidence="3">The sequence shown here is derived from an EMBL/GenBank/DDBJ whole genome shotgun (WGS) entry which is preliminary data.</text>
</comment>
<feature type="domain" description="AB hydrolase-1" evidence="2">
    <location>
        <begin position="51"/>
        <end position="168"/>
    </location>
</feature>
<dbReference type="InterPro" id="IPR029058">
    <property type="entry name" value="AB_hydrolase_fold"/>
</dbReference>
<reference evidence="3 4" key="1">
    <citation type="submission" date="2019-11" db="EMBL/GenBank/DDBJ databases">
        <title>Type strains purchased from KCTC, JCM and DSMZ.</title>
        <authorList>
            <person name="Lu H."/>
        </authorList>
    </citation>
    <scope>NUCLEOTIDE SEQUENCE [LARGE SCALE GENOMIC DNA]</scope>
    <source>
        <strain evidence="3 4">JCM 31587</strain>
    </source>
</reference>
<dbReference type="PRINTS" id="PR00111">
    <property type="entry name" value="ABHYDROLASE"/>
</dbReference>
<dbReference type="SUPFAM" id="SSF53474">
    <property type="entry name" value="alpha/beta-Hydrolases"/>
    <property type="match status" value="1"/>
</dbReference>
<name>A0A6L6QBX5_9BURK</name>
<feature type="chain" id="PRO_5026733384" evidence="1">
    <location>
        <begin position="27"/>
        <end position="280"/>
    </location>
</feature>
<dbReference type="AlphaFoldDB" id="A0A6L6QBX5"/>
<keyword evidence="4" id="KW-1185">Reference proteome</keyword>
<dbReference type="GO" id="GO:0016020">
    <property type="term" value="C:membrane"/>
    <property type="evidence" value="ECO:0007669"/>
    <property type="project" value="TreeGrafter"/>
</dbReference>
<evidence type="ECO:0000313" key="3">
    <source>
        <dbReference type="EMBL" id="MTW09287.1"/>
    </source>
</evidence>
<dbReference type="OrthoDB" id="7185741at2"/>
<dbReference type="PANTHER" id="PTHR43798:SF33">
    <property type="entry name" value="HYDROLASE, PUTATIVE (AFU_ORTHOLOGUE AFUA_2G14860)-RELATED"/>
    <property type="match status" value="1"/>
</dbReference>
<evidence type="ECO:0000313" key="4">
    <source>
        <dbReference type="Proteomes" id="UP000472320"/>
    </source>
</evidence>
<dbReference type="Pfam" id="PF00561">
    <property type="entry name" value="Abhydrolase_1"/>
    <property type="match status" value="1"/>
</dbReference>
<keyword evidence="1" id="KW-0732">Signal</keyword>
<evidence type="ECO:0000256" key="1">
    <source>
        <dbReference type="SAM" id="SignalP"/>
    </source>
</evidence>
<keyword evidence="3" id="KW-0378">Hydrolase</keyword>
<dbReference type="GO" id="GO:0016787">
    <property type="term" value="F:hydrolase activity"/>
    <property type="evidence" value="ECO:0007669"/>
    <property type="project" value="UniProtKB-KW"/>
</dbReference>
<dbReference type="PANTHER" id="PTHR43798">
    <property type="entry name" value="MONOACYLGLYCEROL LIPASE"/>
    <property type="match status" value="1"/>
</dbReference>
<dbReference type="Proteomes" id="UP000472320">
    <property type="component" value="Unassembled WGS sequence"/>
</dbReference>
<dbReference type="EMBL" id="WNKX01000001">
    <property type="protein sequence ID" value="MTW09287.1"/>
    <property type="molecule type" value="Genomic_DNA"/>
</dbReference>
<feature type="signal peptide" evidence="1">
    <location>
        <begin position="1"/>
        <end position="26"/>
    </location>
</feature>